<dbReference type="InterPro" id="IPR044194">
    <property type="entry name" value="BLISTER"/>
</dbReference>
<sequence length="806" mass="88571">MASAQVLPSSRKQEHLEAGKRRLEEFRKKKAADRAKKAASNQINASDGGPNEKKSLDAEVGRLADSDAVRSFNVPGGVDNQPFAAENNDDVKAFQFSQRSRENSVSDVHSLPEFPVGVNDAFSKYPAQTMGEYQEREGYGGLASNGPIGYSYGQENNHMKSDYRMYAATSGFTSDQSDALSTQASQEIGRSSGRSSFHGKEESLMKENSGSSNDLLFSNLGSSVVENFSPQNSGSFISPNYPSDANILPGAHTSSIYNEDSVQPATNTIRSPAGSGLRMFDTAHFNGSQISDFQERKLGSIFDKLPSTQSATSQISGYSSSDLNFDFNSSLNNIPLYSTVSESHPRRSRPSFLDSLNVTRSSPSLPSKNVEPEEPVAINSLNFSSIDAGNSNPFRHTNDGNVGPFSKPGASHGPDIPMHSISPSPFVFNSESHAGEQSIESKPEFYTSKQNEDFAALEQHIEDLTQEKFSLQRALEASRALAESLAADNSSLSDSYNQQRSVVNQLKDDMQNLQEEINARLVELEAIKHEYTNAQLECNAADERAKLLASEVIGLEEKALRLRSSELKLERQLENLQAEISTYKKKVSSLEKDRQDLQSTVSALQEEKKLLQSKLRKASAGKVSGDLSKSIASRKDISTSTDDLDVISESPIQHMEHDRSLSGYDTSSSLLLSEDVELNIEASSVYIPADQMRMIININTVISELALEKEELLKALASETSENTKLKALNEELSRKLEIQTQRLELLTAQSMVHDNLTITKLPDSHDVQENTAYADEGDEVVERVLGWIMKLFPGGPSRRRTSKLL</sequence>
<keyword evidence="1" id="KW-0175">Coiled coil</keyword>
<feature type="compositionally biased region" description="Polar residues" evidence="2">
    <location>
        <begin position="177"/>
        <end position="195"/>
    </location>
</feature>
<accession>A0A8B8PGL7</accession>
<evidence type="ECO:0000313" key="4">
    <source>
        <dbReference type="RefSeq" id="XP_030533946.1"/>
    </source>
</evidence>
<name>A0A8B8PGL7_9MYRT</name>
<feature type="region of interest" description="Disordered" evidence="2">
    <location>
        <begin position="340"/>
        <end position="372"/>
    </location>
</feature>
<dbReference type="GeneID" id="115743347"/>
<feature type="compositionally biased region" description="Polar residues" evidence="2">
    <location>
        <begin position="1"/>
        <end position="10"/>
    </location>
</feature>
<dbReference type="Gene3D" id="1.10.287.1490">
    <property type="match status" value="1"/>
</dbReference>
<keyword evidence="3" id="KW-1185">Reference proteome</keyword>
<feature type="compositionally biased region" description="Basic and acidic residues" evidence="2">
    <location>
        <begin position="50"/>
        <end position="62"/>
    </location>
</feature>
<gene>
    <name evidence="4 5" type="primary">LOC115743347</name>
</gene>
<reference evidence="3" key="2">
    <citation type="submission" date="2025-05" db="UniProtKB">
        <authorList>
            <consortium name="RefSeq"/>
        </authorList>
    </citation>
    <scope>NUCLEOTIDE SEQUENCE [LARGE SCALE GENOMIC DNA]</scope>
</reference>
<dbReference type="RefSeq" id="XP_048131820.1">
    <property type="nucleotide sequence ID" value="XM_048275863.1"/>
</dbReference>
<dbReference type="RefSeq" id="XP_030533946.1">
    <property type="nucleotide sequence ID" value="XM_030678086.1"/>
</dbReference>
<feature type="coiled-coil region" evidence="1">
    <location>
        <begin position="702"/>
        <end position="750"/>
    </location>
</feature>
<dbReference type="GO" id="GO:0040008">
    <property type="term" value="P:regulation of growth"/>
    <property type="evidence" value="ECO:0007669"/>
    <property type="project" value="InterPro"/>
</dbReference>
<reference evidence="4" key="1">
    <citation type="submission" date="2025-04" db="UniProtKB">
        <authorList>
            <consortium name="RefSeq"/>
        </authorList>
    </citation>
    <scope>IDENTIFICATION</scope>
    <source>
        <tissue evidence="5">Leaf</tissue>
    </source>
</reference>
<evidence type="ECO:0000256" key="1">
    <source>
        <dbReference type="SAM" id="Coils"/>
    </source>
</evidence>
<dbReference type="PANTHER" id="PTHR47490:SF2">
    <property type="entry name" value="PROTEIN BLISTER"/>
    <property type="match status" value="1"/>
</dbReference>
<feature type="coiled-coil region" evidence="1">
    <location>
        <begin position="447"/>
        <end position="621"/>
    </location>
</feature>
<feature type="compositionally biased region" description="Polar residues" evidence="2">
    <location>
        <begin position="354"/>
        <end position="367"/>
    </location>
</feature>
<dbReference type="KEGG" id="rarg:115743347"/>
<feature type="region of interest" description="Disordered" evidence="2">
    <location>
        <begin position="1"/>
        <end position="62"/>
    </location>
</feature>
<dbReference type="AlphaFoldDB" id="A0A8B8PGL7"/>
<protein>
    <submittedName>
        <fullName evidence="4 5">Protein BLISTER</fullName>
    </submittedName>
</protein>
<feature type="region of interest" description="Disordered" evidence="2">
    <location>
        <begin position="177"/>
        <end position="212"/>
    </location>
</feature>
<dbReference type="PANTHER" id="PTHR47490">
    <property type="entry name" value="PROTEIN BLISTER"/>
    <property type="match status" value="1"/>
</dbReference>
<dbReference type="Proteomes" id="UP000827889">
    <property type="component" value="Chromosome 1"/>
</dbReference>
<organism evidence="3 4">
    <name type="scientific">Rhodamnia argentea</name>
    <dbReference type="NCBI Taxonomy" id="178133"/>
    <lineage>
        <taxon>Eukaryota</taxon>
        <taxon>Viridiplantae</taxon>
        <taxon>Streptophyta</taxon>
        <taxon>Embryophyta</taxon>
        <taxon>Tracheophyta</taxon>
        <taxon>Spermatophyta</taxon>
        <taxon>Magnoliopsida</taxon>
        <taxon>eudicotyledons</taxon>
        <taxon>Gunneridae</taxon>
        <taxon>Pentapetalae</taxon>
        <taxon>rosids</taxon>
        <taxon>malvids</taxon>
        <taxon>Myrtales</taxon>
        <taxon>Myrtaceae</taxon>
        <taxon>Myrtoideae</taxon>
        <taxon>Myrteae</taxon>
        <taxon>Australasian group</taxon>
        <taxon>Rhodamnia</taxon>
    </lineage>
</organism>
<evidence type="ECO:0000313" key="5">
    <source>
        <dbReference type="RefSeq" id="XP_048131820.1"/>
    </source>
</evidence>
<dbReference type="OrthoDB" id="2019993at2759"/>
<proteinExistence type="predicted"/>
<feature type="compositionally biased region" description="Basic and acidic residues" evidence="2">
    <location>
        <begin position="11"/>
        <end position="36"/>
    </location>
</feature>
<evidence type="ECO:0000313" key="3">
    <source>
        <dbReference type="Proteomes" id="UP000827889"/>
    </source>
</evidence>
<evidence type="ECO:0000256" key="2">
    <source>
        <dbReference type="SAM" id="MobiDB-lite"/>
    </source>
</evidence>